<evidence type="ECO:0000313" key="3">
    <source>
        <dbReference type="Proteomes" id="UP001165060"/>
    </source>
</evidence>
<dbReference type="SUPFAM" id="SSF49329">
    <property type="entry name" value="Cu,Zn superoxide dismutase-like"/>
    <property type="match status" value="2"/>
</dbReference>
<evidence type="ECO:0000313" key="2">
    <source>
        <dbReference type="EMBL" id="GMI32368.1"/>
    </source>
</evidence>
<accession>A0ABQ6MU27</accession>
<keyword evidence="1" id="KW-0472">Membrane</keyword>
<proteinExistence type="predicted"/>
<feature type="transmembrane region" description="Helical" evidence="1">
    <location>
        <begin position="284"/>
        <end position="309"/>
    </location>
</feature>
<name>A0ABQ6MU27_9STRA</name>
<dbReference type="Proteomes" id="UP001165060">
    <property type="component" value="Unassembled WGS sequence"/>
</dbReference>
<dbReference type="InterPro" id="IPR036423">
    <property type="entry name" value="SOD-like_Cu/Zn_dom_sf"/>
</dbReference>
<organism evidence="2 3">
    <name type="scientific">Tetraparma gracilis</name>
    <dbReference type="NCBI Taxonomy" id="2962635"/>
    <lineage>
        <taxon>Eukaryota</taxon>
        <taxon>Sar</taxon>
        <taxon>Stramenopiles</taxon>
        <taxon>Ochrophyta</taxon>
        <taxon>Bolidophyceae</taxon>
        <taxon>Parmales</taxon>
        <taxon>Triparmaceae</taxon>
        <taxon>Tetraparma</taxon>
    </lineage>
</organism>
<sequence>MNSGVGLASLSAYPGYTGPTTLLGSVLLSSSSSGLSLNGFLQSSESSISGGLHVHSVATPGATSCEAAGVGGHYYPNTSEDPWTSTPKYTTTDTGSSSISFDPIPGFDLAEVSGLAVVAHDAGGDKVACGMISLHPGLASAPISPLPGYSGPLSVLGLAVLEPGVPIPSGPDLGAASLAFSVSVGGLGANAKYAAHVHSGSSCDDPGGHLFLEGGDDPWTAVSLPASGPGAGSTSNLFYMAGGYSFDSGPLAVSGRTVVLHDAAGAKVACGPVSYSGLPPEAPLAPLGSAGLVVAGASFSVLILALLFFANHWGWLGGKGGGDGEQVLEMLQRPSQDGPSPNV</sequence>
<gene>
    <name evidence="2" type="ORF">TeGR_g3793</name>
</gene>
<keyword evidence="1" id="KW-0812">Transmembrane</keyword>
<evidence type="ECO:0000256" key="1">
    <source>
        <dbReference type="SAM" id="Phobius"/>
    </source>
</evidence>
<keyword evidence="1" id="KW-1133">Transmembrane helix</keyword>
<dbReference type="EMBL" id="BRYB01006034">
    <property type="protein sequence ID" value="GMI32368.1"/>
    <property type="molecule type" value="Genomic_DNA"/>
</dbReference>
<dbReference type="Gene3D" id="2.60.40.200">
    <property type="entry name" value="Superoxide dismutase, copper/zinc binding domain"/>
    <property type="match status" value="1"/>
</dbReference>
<reference evidence="2 3" key="1">
    <citation type="journal article" date="2023" name="Commun. Biol.">
        <title>Genome analysis of Parmales, the sister group of diatoms, reveals the evolutionary specialization of diatoms from phago-mixotrophs to photoautotrophs.</title>
        <authorList>
            <person name="Ban H."/>
            <person name="Sato S."/>
            <person name="Yoshikawa S."/>
            <person name="Yamada K."/>
            <person name="Nakamura Y."/>
            <person name="Ichinomiya M."/>
            <person name="Sato N."/>
            <person name="Blanc-Mathieu R."/>
            <person name="Endo H."/>
            <person name="Kuwata A."/>
            <person name="Ogata H."/>
        </authorList>
    </citation>
    <scope>NUCLEOTIDE SEQUENCE [LARGE SCALE GENOMIC DNA]</scope>
</reference>
<protein>
    <recommendedName>
        <fullName evidence="4">Superoxide dismutase copper/zinc binding domain-containing protein</fullName>
    </recommendedName>
</protein>
<keyword evidence="3" id="KW-1185">Reference proteome</keyword>
<evidence type="ECO:0008006" key="4">
    <source>
        <dbReference type="Google" id="ProtNLM"/>
    </source>
</evidence>
<comment type="caution">
    <text evidence="2">The sequence shown here is derived from an EMBL/GenBank/DDBJ whole genome shotgun (WGS) entry which is preliminary data.</text>
</comment>